<dbReference type="InterPro" id="IPR035892">
    <property type="entry name" value="C2_domain_sf"/>
</dbReference>
<evidence type="ECO:0000256" key="3">
    <source>
        <dbReference type="ARBA" id="ARBA00013278"/>
    </source>
</evidence>
<dbReference type="InterPro" id="IPR000008">
    <property type="entry name" value="C2_dom"/>
</dbReference>
<dbReference type="PROSITE" id="PS50004">
    <property type="entry name" value="C2"/>
    <property type="match status" value="1"/>
</dbReference>
<dbReference type="GO" id="GO:0005509">
    <property type="term" value="F:calcium ion binding"/>
    <property type="evidence" value="ECO:0007669"/>
    <property type="project" value="TreeGrafter"/>
</dbReference>
<keyword evidence="10" id="KW-1133">Transmembrane helix</keyword>
<evidence type="ECO:0000313" key="12">
    <source>
        <dbReference type="Ensembl" id="ENSNNAP00000027138.1"/>
    </source>
</evidence>
<proteinExistence type="inferred from homology"/>
<dbReference type="FunFam" id="2.60.40.150:FF:000030">
    <property type="entry name" value="Phospholipase A2"/>
    <property type="match status" value="1"/>
</dbReference>
<evidence type="ECO:0000256" key="8">
    <source>
        <dbReference type="ARBA" id="ARBA00022963"/>
    </source>
</evidence>
<evidence type="ECO:0000256" key="10">
    <source>
        <dbReference type="SAM" id="Phobius"/>
    </source>
</evidence>
<feature type="transmembrane region" description="Helical" evidence="10">
    <location>
        <begin position="168"/>
        <end position="188"/>
    </location>
</feature>
<reference evidence="12" key="2">
    <citation type="submission" date="2025-09" db="UniProtKB">
        <authorList>
            <consortium name="Ensembl"/>
        </authorList>
    </citation>
    <scope>IDENTIFICATION</scope>
</reference>
<keyword evidence="4" id="KW-0963">Cytoplasm</keyword>
<name>A0A8C6YGF4_NAJNA</name>
<feature type="transmembrane region" description="Helical" evidence="10">
    <location>
        <begin position="133"/>
        <end position="156"/>
    </location>
</feature>
<evidence type="ECO:0000256" key="5">
    <source>
        <dbReference type="ARBA" id="ARBA00022723"/>
    </source>
</evidence>
<evidence type="ECO:0000256" key="7">
    <source>
        <dbReference type="ARBA" id="ARBA00022837"/>
    </source>
</evidence>
<dbReference type="GO" id="GO:0016042">
    <property type="term" value="P:lipid catabolic process"/>
    <property type="evidence" value="ECO:0007669"/>
    <property type="project" value="UniProtKB-KW"/>
</dbReference>
<dbReference type="GeneTree" id="ENSGT01030000234606"/>
<organism evidence="12 13">
    <name type="scientific">Naja naja</name>
    <name type="common">Indian cobra</name>
    <dbReference type="NCBI Taxonomy" id="35670"/>
    <lineage>
        <taxon>Eukaryota</taxon>
        <taxon>Metazoa</taxon>
        <taxon>Chordata</taxon>
        <taxon>Craniata</taxon>
        <taxon>Vertebrata</taxon>
        <taxon>Euteleostomi</taxon>
        <taxon>Lepidosauria</taxon>
        <taxon>Squamata</taxon>
        <taxon>Bifurcata</taxon>
        <taxon>Unidentata</taxon>
        <taxon>Episquamata</taxon>
        <taxon>Toxicofera</taxon>
        <taxon>Serpentes</taxon>
        <taxon>Colubroidea</taxon>
        <taxon>Elapidae</taxon>
        <taxon>Elapinae</taxon>
        <taxon>Naja</taxon>
    </lineage>
</organism>
<keyword evidence="8" id="KW-0442">Lipid degradation</keyword>
<dbReference type="Gene3D" id="2.60.40.150">
    <property type="entry name" value="C2 domain"/>
    <property type="match status" value="1"/>
</dbReference>
<dbReference type="AlphaFoldDB" id="A0A8C6YGF4"/>
<dbReference type="PANTHER" id="PTHR45911:SF4">
    <property type="entry name" value="MULTIPLE C2 AND TRANSMEMBRANE DOMAIN-CONTAINING PROTEIN"/>
    <property type="match status" value="1"/>
</dbReference>
<evidence type="ECO:0000256" key="1">
    <source>
        <dbReference type="ARBA" id="ARBA00004496"/>
    </source>
</evidence>
<keyword evidence="5" id="KW-0479">Metal-binding</keyword>
<evidence type="ECO:0000256" key="9">
    <source>
        <dbReference type="ARBA" id="ARBA00023098"/>
    </source>
</evidence>
<dbReference type="SMART" id="SM00239">
    <property type="entry name" value="C2"/>
    <property type="match status" value="1"/>
</dbReference>
<comment type="subcellular location">
    <subcellularLocation>
        <location evidence="1">Cytoplasm</location>
    </subcellularLocation>
</comment>
<feature type="domain" description="C2" evidence="11">
    <location>
        <begin position="1"/>
        <end position="109"/>
    </location>
</feature>
<evidence type="ECO:0000256" key="6">
    <source>
        <dbReference type="ARBA" id="ARBA00022801"/>
    </source>
</evidence>
<sequence>RHEKYPYYNLTVKVLRARNIKGTDLLSKADCYVELHLPTASPVIYRTRVIDNSSDPEWNETFQYRIHDAIKNTLELTLFDKDVLISDELTSVVFDITGIQAGHSLKNTFKLKEVRVFLMLGEPNGIPQFRCSFALFGNYGALQIFFLSSLLFGSFWVDLIFKEYKLEIITSSLCGVYLHFLLTLKLMLHNIFGKQMKYKCD</sequence>
<dbReference type="Proteomes" id="UP000694559">
    <property type="component" value="Unplaced"/>
</dbReference>
<dbReference type="GO" id="GO:0016020">
    <property type="term" value="C:membrane"/>
    <property type="evidence" value="ECO:0007669"/>
    <property type="project" value="TreeGrafter"/>
</dbReference>
<dbReference type="PANTHER" id="PTHR45911">
    <property type="entry name" value="C2 DOMAIN-CONTAINING PROTEIN"/>
    <property type="match status" value="1"/>
</dbReference>
<dbReference type="GO" id="GO:0004623">
    <property type="term" value="F:phospholipase A2 activity"/>
    <property type="evidence" value="ECO:0007669"/>
    <property type="project" value="UniProtKB-EC"/>
</dbReference>
<evidence type="ECO:0000313" key="13">
    <source>
        <dbReference type="Proteomes" id="UP000694559"/>
    </source>
</evidence>
<keyword evidence="10" id="KW-0812">Transmembrane</keyword>
<keyword evidence="9" id="KW-0443">Lipid metabolism</keyword>
<comment type="similarity">
    <text evidence="2">Belongs to the MCTP family.</text>
</comment>
<keyword evidence="6" id="KW-0378">Hydrolase</keyword>
<keyword evidence="10" id="KW-0472">Membrane</keyword>
<keyword evidence="7" id="KW-0106">Calcium</keyword>
<evidence type="ECO:0000256" key="4">
    <source>
        <dbReference type="ARBA" id="ARBA00022490"/>
    </source>
</evidence>
<evidence type="ECO:0000259" key="11">
    <source>
        <dbReference type="PROSITE" id="PS50004"/>
    </source>
</evidence>
<dbReference type="SUPFAM" id="SSF49562">
    <property type="entry name" value="C2 domain (Calcium/lipid-binding domain, CaLB)"/>
    <property type="match status" value="1"/>
</dbReference>
<dbReference type="Pfam" id="PF00168">
    <property type="entry name" value="C2"/>
    <property type="match status" value="1"/>
</dbReference>
<dbReference type="Ensembl" id="ENSNNAT00000028433.1">
    <property type="protein sequence ID" value="ENSNNAP00000027138.1"/>
    <property type="gene ID" value="ENSNNAG00000017572.1"/>
</dbReference>
<dbReference type="EC" id="3.1.1.4" evidence="3"/>
<accession>A0A8C6YGF4</accession>
<reference evidence="12" key="1">
    <citation type="submission" date="2025-08" db="UniProtKB">
        <authorList>
            <consortium name="Ensembl"/>
        </authorList>
    </citation>
    <scope>IDENTIFICATION</scope>
</reference>
<protein>
    <recommendedName>
        <fullName evidence="3">phospholipase A2</fullName>
        <ecNumber evidence="3">3.1.1.4</ecNumber>
    </recommendedName>
</protein>
<dbReference type="OrthoDB" id="270970at2759"/>
<dbReference type="GO" id="GO:0005737">
    <property type="term" value="C:cytoplasm"/>
    <property type="evidence" value="ECO:0007669"/>
    <property type="project" value="UniProtKB-SubCell"/>
</dbReference>
<keyword evidence="13" id="KW-1185">Reference proteome</keyword>
<evidence type="ECO:0000256" key="2">
    <source>
        <dbReference type="ARBA" id="ARBA00007923"/>
    </source>
</evidence>